<feature type="domain" description="Radical SAM core" evidence="5">
    <location>
        <begin position="25"/>
        <end position="217"/>
    </location>
</feature>
<dbReference type="GO" id="GO:0051536">
    <property type="term" value="F:iron-sulfur cluster binding"/>
    <property type="evidence" value="ECO:0007669"/>
    <property type="project" value="UniProtKB-KW"/>
</dbReference>
<dbReference type="PROSITE" id="PS51918">
    <property type="entry name" value="RADICAL_SAM"/>
    <property type="match status" value="1"/>
</dbReference>
<keyword evidence="1" id="KW-0949">S-adenosyl-L-methionine</keyword>
<feature type="non-terminal residue" evidence="6">
    <location>
        <position position="217"/>
    </location>
</feature>
<protein>
    <submittedName>
        <fullName evidence="6">Radical SAM protein</fullName>
    </submittedName>
</protein>
<keyword evidence="3" id="KW-0408">Iron</keyword>
<dbReference type="InterPro" id="IPR013785">
    <property type="entry name" value="Aldolase_TIM"/>
</dbReference>
<evidence type="ECO:0000256" key="4">
    <source>
        <dbReference type="ARBA" id="ARBA00023014"/>
    </source>
</evidence>
<sequence length="217" mass="24160">MQRFEFNSRSRRLKRYLGITMGRPLVGPQVVSLETTHHCNLRCSFCESHGLLLEKPITATRSYVGDRKKMDLETIRRLAKELADVGTDLVELSGKGDPIAHPQPTEIVRAIKDAGLACALVTNGTLAKPDLAPTLIERGLDRLNVSLNGGTREAFLRSNHRDLWDKAIGFLGEVMERRRQAGAPRPWVRVSHVVSKENVDTMDQMVQVPVDLGVDEG</sequence>
<accession>A0A956RQY9</accession>
<evidence type="ECO:0000256" key="3">
    <source>
        <dbReference type="ARBA" id="ARBA00023004"/>
    </source>
</evidence>
<dbReference type="PANTHER" id="PTHR11228">
    <property type="entry name" value="RADICAL SAM DOMAIN PROTEIN"/>
    <property type="match status" value="1"/>
</dbReference>
<reference evidence="6" key="1">
    <citation type="submission" date="2020-04" db="EMBL/GenBank/DDBJ databases">
        <authorList>
            <person name="Zhang T."/>
        </authorList>
    </citation>
    <scope>NUCLEOTIDE SEQUENCE</scope>
    <source>
        <strain evidence="6">HKST-UBA01</strain>
    </source>
</reference>
<reference evidence="6" key="2">
    <citation type="journal article" date="2021" name="Microbiome">
        <title>Successional dynamics and alternative stable states in a saline activated sludge microbial community over 9 years.</title>
        <authorList>
            <person name="Wang Y."/>
            <person name="Ye J."/>
            <person name="Ju F."/>
            <person name="Liu L."/>
            <person name="Boyd J.A."/>
            <person name="Deng Y."/>
            <person name="Parks D.H."/>
            <person name="Jiang X."/>
            <person name="Yin X."/>
            <person name="Woodcroft B.J."/>
            <person name="Tyson G.W."/>
            <person name="Hugenholtz P."/>
            <person name="Polz M.F."/>
            <person name="Zhang T."/>
        </authorList>
    </citation>
    <scope>NUCLEOTIDE SEQUENCE</scope>
    <source>
        <strain evidence="6">HKST-UBA01</strain>
    </source>
</reference>
<dbReference type="InterPro" id="IPR058240">
    <property type="entry name" value="rSAM_sf"/>
</dbReference>
<dbReference type="SUPFAM" id="SSF102114">
    <property type="entry name" value="Radical SAM enzymes"/>
    <property type="match status" value="1"/>
</dbReference>
<dbReference type="GO" id="GO:0046872">
    <property type="term" value="F:metal ion binding"/>
    <property type="evidence" value="ECO:0007669"/>
    <property type="project" value="UniProtKB-KW"/>
</dbReference>
<dbReference type="GO" id="GO:0003824">
    <property type="term" value="F:catalytic activity"/>
    <property type="evidence" value="ECO:0007669"/>
    <property type="project" value="InterPro"/>
</dbReference>
<dbReference type="Gene3D" id="3.20.20.70">
    <property type="entry name" value="Aldolase class I"/>
    <property type="match status" value="1"/>
</dbReference>
<dbReference type="Pfam" id="PF04055">
    <property type="entry name" value="Radical_SAM"/>
    <property type="match status" value="1"/>
</dbReference>
<dbReference type="PANTHER" id="PTHR11228:SF7">
    <property type="entry name" value="PQQA PEPTIDE CYCLASE"/>
    <property type="match status" value="1"/>
</dbReference>
<dbReference type="InterPro" id="IPR007197">
    <property type="entry name" value="rSAM"/>
</dbReference>
<evidence type="ECO:0000313" key="6">
    <source>
        <dbReference type="EMBL" id="MCA9730226.1"/>
    </source>
</evidence>
<proteinExistence type="predicted"/>
<dbReference type="InterPro" id="IPR050377">
    <property type="entry name" value="Radical_SAM_PqqE_MftC-like"/>
</dbReference>
<gene>
    <name evidence="6" type="ORF">KC729_21255</name>
</gene>
<evidence type="ECO:0000256" key="2">
    <source>
        <dbReference type="ARBA" id="ARBA00022723"/>
    </source>
</evidence>
<dbReference type="SFLD" id="SFLDG01067">
    <property type="entry name" value="SPASM/twitch_domain_containing"/>
    <property type="match status" value="1"/>
</dbReference>
<dbReference type="SFLD" id="SFLDS00029">
    <property type="entry name" value="Radical_SAM"/>
    <property type="match status" value="1"/>
</dbReference>
<evidence type="ECO:0000313" key="7">
    <source>
        <dbReference type="Proteomes" id="UP000697710"/>
    </source>
</evidence>
<dbReference type="CDD" id="cd01335">
    <property type="entry name" value="Radical_SAM"/>
    <property type="match status" value="1"/>
</dbReference>
<dbReference type="AlphaFoldDB" id="A0A956RQY9"/>
<evidence type="ECO:0000256" key="1">
    <source>
        <dbReference type="ARBA" id="ARBA00022691"/>
    </source>
</evidence>
<keyword evidence="4" id="KW-0411">Iron-sulfur</keyword>
<evidence type="ECO:0000259" key="5">
    <source>
        <dbReference type="PROSITE" id="PS51918"/>
    </source>
</evidence>
<name>A0A956RQY9_UNCEI</name>
<dbReference type="Proteomes" id="UP000697710">
    <property type="component" value="Unassembled WGS sequence"/>
</dbReference>
<dbReference type="EMBL" id="JAGQHR010001054">
    <property type="protein sequence ID" value="MCA9730226.1"/>
    <property type="molecule type" value="Genomic_DNA"/>
</dbReference>
<comment type="caution">
    <text evidence="6">The sequence shown here is derived from an EMBL/GenBank/DDBJ whole genome shotgun (WGS) entry which is preliminary data.</text>
</comment>
<organism evidence="6 7">
    <name type="scientific">Eiseniibacteriota bacterium</name>
    <dbReference type="NCBI Taxonomy" id="2212470"/>
    <lineage>
        <taxon>Bacteria</taxon>
        <taxon>Candidatus Eiseniibacteriota</taxon>
    </lineage>
</organism>
<keyword evidence="2" id="KW-0479">Metal-binding</keyword>